<dbReference type="HOGENOM" id="CLU_3307991_0_0_6"/>
<sequence>MTEPCARFFYACNTSIKVTISTIINVIVKALSKIIIKFN</sequence>
<dbReference type="STRING" id="167879.CPS_3962"/>
<dbReference type="EMBL" id="CP000083">
    <property type="protein sequence ID" value="AAZ27681.1"/>
    <property type="molecule type" value="Genomic_DNA"/>
</dbReference>
<name>Q47X50_COLP3</name>
<accession>Q47X50</accession>
<dbReference type="KEGG" id="cps:CPS_3962"/>
<organism evidence="1 2">
    <name type="scientific">Colwellia psychrerythraea (strain 34H / ATCC BAA-681)</name>
    <name type="common">Vibrio psychroerythus</name>
    <dbReference type="NCBI Taxonomy" id="167879"/>
    <lineage>
        <taxon>Bacteria</taxon>
        <taxon>Pseudomonadati</taxon>
        <taxon>Pseudomonadota</taxon>
        <taxon>Gammaproteobacteria</taxon>
        <taxon>Alteromonadales</taxon>
        <taxon>Colwelliaceae</taxon>
        <taxon>Colwellia</taxon>
    </lineage>
</organism>
<reference evidence="1" key="1">
    <citation type="journal article" date="2005" name="Proc. Natl. Acad. Sci. U.S.A.">
        <title>The psychrophilic lifestyle as revealed by the genome sequence of Colwellia psychrerythraea 34H through genomic and proteomic analyses.</title>
        <authorList>
            <person name="Methe B.A."/>
            <person name="Nelson K.E."/>
            <person name="Deming J.W."/>
            <person name="Momen B."/>
            <person name="Melamud E."/>
            <person name="Zhang X."/>
            <person name="Moult J."/>
            <person name="Madupu R."/>
            <person name="Nelson W.C."/>
            <person name="Dodson R.J."/>
            <person name="Brinkac L.M."/>
            <person name="Daugherty S.C."/>
            <person name="Durkin A.S."/>
            <person name="DeBoy R.T."/>
            <person name="Kolonay J.F."/>
            <person name="Sullivan S.A."/>
            <person name="Zhou L."/>
            <person name="Davidsen T.M."/>
            <person name="Wu M."/>
            <person name="Huston A.L."/>
            <person name="Lewis M."/>
            <person name="Weaver B."/>
            <person name="Weidman J.F."/>
            <person name="Khouri H."/>
            <person name="Utterback T.R."/>
            <person name="Feldblyum T.V."/>
            <person name="Fraser C.M."/>
        </authorList>
    </citation>
    <scope>NUCLEOTIDE SEQUENCE [LARGE SCALE GENOMIC DNA]</scope>
    <source>
        <strain evidence="1">34H</strain>
    </source>
</reference>
<proteinExistence type="predicted"/>
<gene>
    <name evidence="1" type="ordered locus">CPS_3962</name>
</gene>
<dbReference type="AlphaFoldDB" id="Q47X50"/>
<dbReference type="Proteomes" id="UP000000547">
    <property type="component" value="Chromosome"/>
</dbReference>
<evidence type="ECO:0000313" key="2">
    <source>
        <dbReference type="Proteomes" id="UP000000547"/>
    </source>
</evidence>
<protein>
    <submittedName>
        <fullName evidence="1">Uncharacterized protein</fullName>
    </submittedName>
</protein>
<evidence type="ECO:0000313" key="1">
    <source>
        <dbReference type="EMBL" id="AAZ27681.1"/>
    </source>
</evidence>